<dbReference type="GO" id="GO:0005758">
    <property type="term" value="C:mitochondrial intermembrane space"/>
    <property type="evidence" value="ECO:0007669"/>
    <property type="project" value="UniProtKB-SubCell"/>
</dbReference>
<comment type="domain">
    <text evidence="10">The C-terminal domain binds 2 Fe-S clusters but is otherwise mostly in an intrinsically disordered conformation.</text>
</comment>
<feature type="binding site" evidence="10">
    <location>
        <position position="534"/>
    </location>
    <ligand>
        <name>[2Fe-2S] cluster</name>
        <dbReference type="ChEBI" id="CHEBI:190135"/>
    </ligand>
</feature>
<feature type="binding site" evidence="10">
    <location>
        <position position="563"/>
    </location>
    <ligand>
        <name>[4Fe-4S] cluster</name>
        <dbReference type="ChEBI" id="CHEBI:49883"/>
    </ligand>
</feature>
<keyword evidence="3 10" id="KW-0004">4Fe-4S</keyword>
<keyword evidence="8 10" id="KW-0411">Iron-sulfur</keyword>
<dbReference type="Gene3D" id="2.120.10.30">
    <property type="entry name" value="TolB, C-terminal domain"/>
    <property type="match status" value="2"/>
</dbReference>
<proteinExistence type="inferred from homology"/>
<evidence type="ECO:0000313" key="14">
    <source>
        <dbReference type="EMBL" id="WOL16867.1"/>
    </source>
</evidence>
<feature type="binding site" evidence="10">
    <location>
        <position position="574"/>
    </location>
    <ligand>
        <name>[4Fe-4S] cluster</name>
        <dbReference type="ChEBI" id="CHEBI:49883"/>
    </ligand>
</feature>
<evidence type="ECO:0000256" key="2">
    <source>
        <dbReference type="ARBA" id="ARBA00008169"/>
    </source>
</evidence>
<evidence type="ECO:0000313" key="15">
    <source>
        <dbReference type="Proteomes" id="UP001327560"/>
    </source>
</evidence>
<dbReference type="PANTHER" id="PTHR13273:SF14">
    <property type="entry name" value="ANAMORSIN"/>
    <property type="match status" value="1"/>
</dbReference>
<comment type="domain">
    <text evidence="10">The N-terminal domain has structural similarity with S-adenosyl-L-methionine-dependent methyltransferases, but does not bind S-adenosyl-L-methionine. It is required for correct assembly of the 2 Fe-S clusters.</text>
</comment>
<keyword evidence="6 10" id="KW-0479">Metal-binding</keyword>
<dbReference type="Pfam" id="PF05093">
    <property type="entry name" value="CIAPIN1"/>
    <property type="match status" value="1"/>
</dbReference>
<keyword evidence="5 10" id="KW-0001">2Fe-2S</keyword>
<comment type="function">
    <text evidence="10">Component of the cytosolic iron-sulfur (Fe-S) protein assembly (CIA) machinery. Required for the maturation of extramitochondrial Fe-S proteins. Part of an electron transfer chain functioning in an early step of cytosolic Fe-S biogenesis, facilitating the de novo assembly of a [4Fe-4S] cluster on the cytosolic Fe-S scaffold complex. Electrons are transferred from NADPH via a FAD- and FMN-containing diflavin oxidoreductase. Together with the diflavin oxidoreductase, also required for the assembly of the diferric tyrosyl radical cofactor of ribonucleotide reductase (RNR), probably by providing electrons for reduction during radical cofactor maturation in the catalytic small subunit.</text>
</comment>
<feature type="binding site" evidence="10">
    <location>
        <position position="529"/>
    </location>
    <ligand>
        <name>[2Fe-2S] cluster</name>
        <dbReference type="ChEBI" id="CHEBI:190135"/>
    </ligand>
</feature>
<dbReference type="InterPro" id="IPR013216">
    <property type="entry name" value="Methyltransf_11"/>
</dbReference>
<dbReference type="SUPFAM" id="SSF53335">
    <property type="entry name" value="S-adenosyl-L-methionine-dependent methyltransferases"/>
    <property type="match status" value="1"/>
</dbReference>
<dbReference type="SUPFAM" id="SSF63829">
    <property type="entry name" value="Calcium-dependent phosphotriesterase"/>
    <property type="match status" value="1"/>
</dbReference>
<feature type="domain" description="Anamorsin C-terminal" evidence="12">
    <location>
        <begin position="519"/>
        <end position="590"/>
    </location>
</feature>
<comment type="subcellular location">
    <subcellularLocation>
        <location evidence="10">Cytoplasm</location>
    </subcellularLocation>
    <subcellularLocation>
        <location evidence="10">Mitochondrion intermembrane space</location>
    </subcellularLocation>
</comment>
<evidence type="ECO:0000256" key="1">
    <source>
        <dbReference type="ARBA" id="ARBA00001966"/>
    </source>
</evidence>
<reference evidence="14 15" key="1">
    <citation type="submission" date="2023-10" db="EMBL/GenBank/DDBJ databases">
        <title>Chromosome-scale genome assembly provides insights into flower coloration mechanisms of Canna indica.</title>
        <authorList>
            <person name="Li C."/>
        </authorList>
    </citation>
    <scope>NUCLEOTIDE SEQUENCE [LARGE SCALE GENOMIC DNA]</scope>
    <source>
        <tissue evidence="14">Flower</tissue>
    </source>
</reference>
<dbReference type="GO" id="GO:0051537">
    <property type="term" value="F:2 iron, 2 sulfur cluster binding"/>
    <property type="evidence" value="ECO:0007669"/>
    <property type="project" value="UniProtKB-UniRule"/>
</dbReference>
<feature type="binding site" evidence="10">
    <location>
        <position position="560"/>
    </location>
    <ligand>
        <name>[4Fe-4S] cluster</name>
        <dbReference type="ChEBI" id="CHEBI:49883"/>
    </ligand>
</feature>
<evidence type="ECO:0000256" key="6">
    <source>
        <dbReference type="ARBA" id="ARBA00022723"/>
    </source>
</evidence>
<dbReference type="EMBL" id="CP136897">
    <property type="protein sequence ID" value="WOL16867.1"/>
    <property type="molecule type" value="Genomic_DNA"/>
</dbReference>
<dbReference type="Pfam" id="PF08241">
    <property type="entry name" value="Methyltransf_11"/>
    <property type="match status" value="1"/>
</dbReference>
<evidence type="ECO:0000256" key="4">
    <source>
        <dbReference type="ARBA" id="ARBA00022490"/>
    </source>
</evidence>
<accession>A0AAQ3L0E0</accession>
<dbReference type="InterPro" id="IPR029063">
    <property type="entry name" value="SAM-dependent_MTases_sf"/>
</dbReference>
<dbReference type="AlphaFoldDB" id="A0AAQ3L0E0"/>
<keyword evidence="11" id="KW-0812">Transmembrane</keyword>
<feature type="region of interest" description="Fe-S binding site B" evidence="10">
    <location>
        <begin position="560"/>
        <end position="574"/>
    </location>
</feature>
<dbReference type="InterPro" id="IPR011042">
    <property type="entry name" value="6-blade_b-propeller_TolB-like"/>
</dbReference>
<organism evidence="14 15">
    <name type="scientific">Canna indica</name>
    <name type="common">Indian-shot</name>
    <dbReference type="NCBI Taxonomy" id="4628"/>
    <lineage>
        <taxon>Eukaryota</taxon>
        <taxon>Viridiplantae</taxon>
        <taxon>Streptophyta</taxon>
        <taxon>Embryophyta</taxon>
        <taxon>Tracheophyta</taxon>
        <taxon>Spermatophyta</taxon>
        <taxon>Magnoliopsida</taxon>
        <taxon>Liliopsida</taxon>
        <taxon>Zingiberales</taxon>
        <taxon>Cannaceae</taxon>
        <taxon>Canna</taxon>
    </lineage>
</organism>
<name>A0AAQ3L0E0_9LILI</name>
<feature type="transmembrane region" description="Helical" evidence="11">
    <location>
        <begin position="12"/>
        <end position="30"/>
    </location>
</feature>
<dbReference type="GO" id="GO:0051539">
    <property type="term" value="F:4 iron, 4 sulfur cluster binding"/>
    <property type="evidence" value="ECO:0007669"/>
    <property type="project" value="UniProtKB-KW"/>
</dbReference>
<keyword evidence="11" id="KW-1133">Transmembrane helix</keyword>
<comment type="cofactor">
    <cofactor evidence="10">
        <name>[2Fe-2S] cluster</name>
        <dbReference type="ChEBI" id="CHEBI:190135"/>
    </cofactor>
</comment>
<keyword evidence="11" id="KW-0472">Membrane</keyword>
<evidence type="ECO:0000256" key="10">
    <source>
        <dbReference type="HAMAP-Rule" id="MF_03115"/>
    </source>
</evidence>
<dbReference type="Gene3D" id="3.40.50.150">
    <property type="entry name" value="Vaccinia Virus protein VP39"/>
    <property type="match status" value="1"/>
</dbReference>
<feature type="short sequence motif" description="Cx2C motif 1" evidence="10">
    <location>
        <begin position="560"/>
        <end position="563"/>
    </location>
</feature>
<dbReference type="Proteomes" id="UP001327560">
    <property type="component" value="Chromosome 8"/>
</dbReference>
<comment type="similarity">
    <text evidence="2 10">Belongs to the anamorsin family.</text>
</comment>
<dbReference type="InterPro" id="IPR046408">
    <property type="entry name" value="CIAPIN1"/>
</dbReference>
<dbReference type="GO" id="GO:0016226">
    <property type="term" value="P:iron-sulfur cluster assembly"/>
    <property type="evidence" value="ECO:0007669"/>
    <property type="project" value="UniProtKB-UniRule"/>
</dbReference>
<comment type="domain">
    <text evidence="10">The twin Cx2C motifs are involved in the recognition by the mitochondrial MIA40-ERV1 disulfide relay system. The formation of 2 disulfide bonds in the Cx2C motifs through dithiol/disulfide exchange reactions effectively traps the protein in the mitochondrial intermembrane space.</text>
</comment>
<sequence>MDRKGRSREDALLPYPWLFFLALALALVYMDPFRWGPLGGRDYRPMKNNVASYDKVMEQWPRDHRSRLRFGRLEFVDEVFGPESLEFDVDGRGPYAGLADGRIVRWMGESLGWETFAFISPNWSEKVCANGMETTSAKQHEFEELCGRPLGLRFDRRTSELYIADAYFGLAVVGHKGGMATLVSTHVEGRPILFANDLDVHSNGSIFFTDSSTRYNRKIMRYWLEGPKSGDLEVFADLPGFPDNIRITENGQFWVAIDCCRTRSQELFSQSPWLRSMYYRLPLKLSFLAGMTGMKMFTMVSLFDANGTVVEVLEDREGEVMKLDMAETRKRALLLTDKVSIPVNAVLATTSGFSLGMDLVAQDDVLVITQATSLEGKLPVESASLDIVVSVFKAPELVGEQWIEEISRVLKPGGVVVIQSSALQIESKPSSVAERKLLMAGFLEVQSLEAKALLPLEQVQSFTIKGKKASWTVGSSFSLKKIAKSVPKIQIDDESDLIDEDSLLTEEDLKKPQLPQVGDCEVGKTRKACKNCTCGRAEEEEKVLKLGLTAEQMDNPQSACGNCGLGDAFRCGTCPYRGLAPFKLGEKVSISANFLAADI</sequence>
<feature type="domain" description="Methyltransferase type 11" evidence="13">
    <location>
        <begin position="371"/>
        <end position="418"/>
    </location>
</feature>
<feature type="binding site" evidence="10">
    <location>
        <position position="571"/>
    </location>
    <ligand>
        <name>[4Fe-4S] cluster</name>
        <dbReference type="ChEBI" id="CHEBI:49883"/>
    </ligand>
</feature>
<evidence type="ECO:0000256" key="3">
    <source>
        <dbReference type="ARBA" id="ARBA00022485"/>
    </source>
</evidence>
<evidence type="ECO:0000259" key="13">
    <source>
        <dbReference type="Pfam" id="PF08241"/>
    </source>
</evidence>
<protein>
    <recommendedName>
        <fullName evidence="10">Anamorsin homolog</fullName>
    </recommendedName>
    <alternativeName>
        <fullName evidence="10">Fe-S cluster assembly protein DRE2 homolog</fullName>
    </alternativeName>
</protein>
<comment type="cofactor">
    <cofactor evidence="1 10">
        <name>[4Fe-4S] cluster</name>
        <dbReference type="ChEBI" id="CHEBI:49883"/>
    </cofactor>
</comment>
<evidence type="ECO:0000256" key="11">
    <source>
        <dbReference type="SAM" id="Phobius"/>
    </source>
</evidence>
<evidence type="ECO:0000256" key="8">
    <source>
        <dbReference type="ARBA" id="ARBA00023014"/>
    </source>
</evidence>
<feature type="short sequence motif" description="Cx2C motif 2" evidence="10">
    <location>
        <begin position="571"/>
        <end position="574"/>
    </location>
</feature>
<comment type="subunit">
    <text evidence="10">Monomer.</text>
</comment>
<dbReference type="PANTHER" id="PTHR13273">
    <property type="entry name" value="ANAMORSIN"/>
    <property type="match status" value="1"/>
</dbReference>
<dbReference type="GO" id="GO:0008757">
    <property type="term" value="F:S-adenosylmethionine-dependent methyltransferase activity"/>
    <property type="evidence" value="ECO:0007669"/>
    <property type="project" value="InterPro"/>
</dbReference>
<dbReference type="InterPro" id="IPR007785">
    <property type="entry name" value="Anamorsin"/>
</dbReference>
<keyword evidence="4 10" id="KW-0963">Cytoplasm</keyword>
<evidence type="ECO:0000256" key="7">
    <source>
        <dbReference type="ARBA" id="ARBA00023004"/>
    </source>
</evidence>
<dbReference type="Pfam" id="PF20067">
    <property type="entry name" value="SSL_N"/>
    <property type="match status" value="1"/>
</dbReference>
<evidence type="ECO:0000256" key="5">
    <source>
        <dbReference type="ARBA" id="ARBA00022714"/>
    </source>
</evidence>
<keyword evidence="15" id="KW-1185">Reference proteome</keyword>
<evidence type="ECO:0000256" key="9">
    <source>
        <dbReference type="ARBA" id="ARBA00023128"/>
    </source>
</evidence>
<keyword evidence="7 10" id="KW-0408">Iron</keyword>
<comment type="caution">
    <text evidence="10">Lacks conserved residue(s) required for the propagation of feature annotation.</text>
</comment>
<gene>
    <name evidence="14" type="ORF">Cni_G25655</name>
</gene>
<feature type="binding site" evidence="10">
    <location>
        <position position="520"/>
    </location>
    <ligand>
        <name>[2Fe-2S] cluster</name>
        <dbReference type="ChEBI" id="CHEBI:190135"/>
    </ligand>
</feature>
<dbReference type="HAMAP" id="MF_03115">
    <property type="entry name" value="Anamorsin"/>
    <property type="match status" value="1"/>
</dbReference>
<dbReference type="GO" id="GO:0009055">
    <property type="term" value="F:electron transfer activity"/>
    <property type="evidence" value="ECO:0007669"/>
    <property type="project" value="UniProtKB-UniRule"/>
</dbReference>
<dbReference type="GO" id="GO:0046872">
    <property type="term" value="F:metal ion binding"/>
    <property type="evidence" value="ECO:0007669"/>
    <property type="project" value="UniProtKB-KW"/>
</dbReference>
<keyword evidence="9 10" id="KW-0496">Mitochondrion</keyword>
<feature type="binding site" evidence="10">
    <location>
        <position position="532"/>
    </location>
    <ligand>
        <name>[2Fe-2S] cluster</name>
        <dbReference type="ChEBI" id="CHEBI:190135"/>
    </ligand>
</feature>
<evidence type="ECO:0000259" key="12">
    <source>
        <dbReference type="Pfam" id="PF05093"/>
    </source>
</evidence>